<comment type="caution">
    <text evidence="3">The sequence shown here is derived from an EMBL/GenBank/DDBJ whole genome shotgun (WGS) entry which is preliminary data.</text>
</comment>
<keyword evidence="3" id="KW-0067">ATP-binding</keyword>
<dbReference type="EMBL" id="DXEW01000020">
    <property type="protein sequence ID" value="HIX50401.1"/>
    <property type="molecule type" value="Genomic_DNA"/>
</dbReference>
<keyword evidence="1" id="KW-1133">Transmembrane helix</keyword>
<feature type="transmembrane region" description="Helical" evidence="1">
    <location>
        <begin position="170"/>
        <end position="197"/>
    </location>
</feature>
<dbReference type="CDD" id="cd16935">
    <property type="entry name" value="HATPase_AgrC-ComD-like"/>
    <property type="match status" value="1"/>
</dbReference>
<evidence type="ECO:0000259" key="2">
    <source>
        <dbReference type="Pfam" id="PF14501"/>
    </source>
</evidence>
<dbReference type="PANTHER" id="PTHR40448:SF1">
    <property type="entry name" value="TWO-COMPONENT SENSOR HISTIDINE KINASE"/>
    <property type="match status" value="1"/>
</dbReference>
<dbReference type="Pfam" id="PF14501">
    <property type="entry name" value="HATPase_c_5"/>
    <property type="match status" value="1"/>
</dbReference>
<dbReference type="GO" id="GO:0005524">
    <property type="term" value="F:ATP binding"/>
    <property type="evidence" value="ECO:0007669"/>
    <property type="project" value="UniProtKB-KW"/>
</dbReference>
<dbReference type="SUPFAM" id="SSF55874">
    <property type="entry name" value="ATPase domain of HSP90 chaperone/DNA topoisomerase II/histidine kinase"/>
    <property type="match status" value="1"/>
</dbReference>
<sequence>MDMPDILSLYVRVILEFILEMTVFCALTSCRLQRARYFALRVVCGMAGMAAAGFGISFFYAAFGATVWGRIAVYIVLFLLFTGYMRLCFDEPYKIVLFCCSYAYAAQNLVYKLFLFFWSIGEEFRLYDGWGNHFELFYRLFYYLFFAAAAAAAYFLFIRPLTRRLSERQLNFRTFIISVIVLGITVILCSIDDIFFAKLSDYRENRYENFDYFVLSQTGHAFSVVCCALVMMLISRTVERRELQEELSYLQYEMRQREQQYEISKDTIDLINVKCHDIKYKLGSLLAGQGQGSENAVSDLYESISIYDTKVSTGNDLLDVLLTEKSLYCEQHGITFSCLAQGEKLAFMDRGDLFCLFGNIIDNALEAVRGLPEREKRVINLSVKSKNDLLIVQEENYFGGQLSFKDGLPVTTKEDKNYHGFGTRSIRMIARKYGGELTTGVSGDVFHLNIIFSMGEAR</sequence>
<feature type="transmembrane region" description="Helical" evidence="1">
    <location>
        <begin position="67"/>
        <end position="88"/>
    </location>
</feature>
<feature type="transmembrane region" description="Helical" evidence="1">
    <location>
        <begin position="212"/>
        <end position="234"/>
    </location>
</feature>
<organism evidence="3 4">
    <name type="scientific">Candidatus Borkfalkia faecavium</name>
    <dbReference type="NCBI Taxonomy" id="2838508"/>
    <lineage>
        <taxon>Bacteria</taxon>
        <taxon>Bacillati</taxon>
        <taxon>Bacillota</taxon>
        <taxon>Clostridia</taxon>
        <taxon>Christensenellales</taxon>
        <taxon>Christensenellaceae</taxon>
        <taxon>Candidatus Borkfalkia</taxon>
    </lineage>
</organism>
<dbReference type="PANTHER" id="PTHR40448">
    <property type="entry name" value="TWO-COMPONENT SENSOR HISTIDINE KINASE"/>
    <property type="match status" value="1"/>
</dbReference>
<keyword evidence="1" id="KW-0812">Transmembrane</keyword>
<feature type="transmembrane region" description="Helical" evidence="1">
    <location>
        <begin position="39"/>
        <end position="61"/>
    </location>
</feature>
<evidence type="ECO:0000256" key="1">
    <source>
        <dbReference type="SAM" id="Phobius"/>
    </source>
</evidence>
<evidence type="ECO:0000313" key="3">
    <source>
        <dbReference type="EMBL" id="HIX50401.1"/>
    </source>
</evidence>
<keyword evidence="1" id="KW-0472">Membrane</keyword>
<evidence type="ECO:0000313" key="4">
    <source>
        <dbReference type="Proteomes" id="UP000886847"/>
    </source>
</evidence>
<gene>
    <name evidence="3" type="ORF">H9851_03875</name>
</gene>
<proteinExistence type="predicted"/>
<keyword evidence="3" id="KW-0547">Nucleotide-binding</keyword>
<protein>
    <submittedName>
        <fullName evidence="3">ATP-binding protein</fullName>
    </submittedName>
</protein>
<dbReference type="InterPro" id="IPR036890">
    <property type="entry name" value="HATPase_C_sf"/>
</dbReference>
<name>A0A9D1W0U4_9FIRM</name>
<dbReference type="GO" id="GO:0042802">
    <property type="term" value="F:identical protein binding"/>
    <property type="evidence" value="ECO:0007669"/>
    <property type="project" value="TreeGrafter"/>
</dbReference>
<dbReference type="InterPro" id="IPR032834">
    <property type="entry name" value="NatK-like_C"/>
</dbReference>
<dbReference type="AlphaFoldDB" id="A0A9D1W0U4"/>
<feature type="domain" description="Sensor histidine kinase NatK-like C-terminal" evidence="2">
    <location>
        <begin position="352"/>
        <end position="452"/>
    </location>
</feature>
<feature type="transmembrane region" description="Helical" evidence="1">
    <location>
        <begin position="6"/>
        <end position="27"/>
    </location>
</feature>
<dbReference type="Proteomes" id="UP000886847">
    <property type="component" value="Unassembled WGS sequence"/>
</dbReference>
<feature type="transmembrane region" description="Helical" evidence="1">
    <location>
        <begin position="95"/>
        <end position="120"/>
    </location>
</feature>
<dbReference type="Gene3D" id="3.30.565.10">
    <property type="entry name" value="Histidine kinase-like ATPase, C-terminal domain"/>
    <property type="match status" value="1"/>
</dbReference>
<feature type="transmembrane region" description="Helical" evidence="1">
    <location>
        <begin position="140"/>
        <end position="158"/>
    </location>
</feature>
<reference evidence="3" key="1">
    <citation type="journal article" date="2021" name="PeerJ">
        <title>Extensive microbial diversity within the chicken gut microbiome revealed by metagenomics and culture.</title>
        <authorList>
            <person name="Gilroy R."/>
            <person name="Ravi A."/>
            <person name="Getino M."/>
            <person name="Pursley I."/>
            <person name="Horton D.L."/>
            <person name="Alikhan N.F."/>
            <person name="Baker D."/>
            <person name="Gharbi K."/>
            <person name="Hall N."/>
            <person name="Watson M."/>
            <person name="Adriaenssens E.M."/>
            <person name="Foster-Nyarko E."/>
            <person name="Jarju S."/>
            <person name="Secka A."/>
            <person name="Antonio M."/>
            <person name="Oren A."/>
            <person name="Chaudhuri R.R."/>
            <person name="La Ragione R."/>
            <person name="Hildebrand F."/>
            <person name="Pallen M.J."/>
        </authorList>
    </citation>
    <scope>NUCLEOTIDE SEQUENCE</scope>
    <source>
        <strain evidence="3">2189</strain>
    </source>
</reference>
<reference evidence="3" key="2">
    <citation type="submission" date="2021-04" db="EMBL/GenBank/DDBJ databases">
        <authorList>
            <person name="Gilroy R."/>
        </authorList>
    </citation>
    <scope>NUCLEOTIDE SEQUENCE</scope>
    <source>
        <strain evidence="3">2189</strain>
    </source>
</reference>
<accession>A0A9D1W0U4</accession>